<dbReference type="SUPFAM" id="SSF51730">
    <property type="entry name" value="FAD-linked oxidoreductase"/>
    <property type="match status" value="1"/>
</dbReference>
<gene>
    <name evidence="7" type="ORF">METZ01_LOCUS19180</name>
</gene>
<keyword evidence="5" id="KW-0274">FAD</keyword>
<organism evidence="7">
    <name type="scientific">marine metagenome</name>
    <dbReference type="NCBI Taxonomy" id="408172"/>
    <lineage>
        <taxon>unclassified sequences</taxon>
        <taxon>metagenomes</taxon>
        <taxon>ecological metagenomes</taxon>
    </lineage>
</organism>
<dbReference type="InterPro" id="IPR003171">
    <property type="entry name" value="Mehydrof_redctse-like"/>
</dbReference>
<sequence>MHIIDKINQRIREKKPFYSFEYFPPATEAGLHNLYARIEQMVALEPIFVDITWGAGGSTNEKTLGIAENLQKFFGLDVMMHLTCTNMPIEQLDEVLEKARAAGIRNILALRGDPARDSSVWERVEGGFTYAYELVSHIRARFGDEFCIAVAGYPEGHLEAEDKDTCTGYLKHKVDCGADFVITQLFFDINEYAGFLERCD</sequence>
<keyword evidence="4" id="KW-0285">Flavoprotein</keyword>
<dbReference type="PANTHER" id="PTHR45754">
    <property type="entry name" value="METHYLENETETRAHYDROFOLATE REDUCTASE"/>
    <property type="match status" value="1"/>
</dbReference>
<dbReference type="Gene3D" id="3.20.20.220">
    <property type="match status" value="1"/>
</dbReference>
<evidence type="ECO:0000313" key="7">
    <source>
        <dbReference type="EMBL" id="SUZ66326.1"/>
    </source>
</evidence>
<evidence type="ECO:0000256" key="6">
    <source>
        <dbReference type="ARBA" id="ARBA00023002"/>
    </source>
</evidence>
<name>A0A381PH35_9ZZZZ</name>
<comment type="cofactor">
    <cofactor evidence="1">
        <name>FAD</name>
        <dbReference type="ChEBI" id="CHEBI:57692"/>
    </cofactor>
</comment>
<dbReference type="GO" id="GO:0009086">
    <property type="term" value="P:methionine biosynthetic process"/>
    <property type="evidence" value="ECO:0007669"/>
    <property type="project" value="TreeGrafter"/>
</dbReference>
<dbReference type="GO" id="GO:0005829">
    <property type="term" value="C:cytosol"/>
    <property type="evidence" value="ECO:0007669"/>
    <property type="project" value="TreeGrafter"/>
</dbReference>
<dbReference type="GO" id="GO:0071949">
    <property type="term" value="F:FAD binding"/>
    <property type="evidence" value="ECO:0007669"/>
    <property type="project" value="TreeGrafter"/>
</dbReference>
<dbReference type="InterPro" id="IPR029041">
    <property type="entry name" value="FAD-linked_oxidoreductase-like"/>
</dbReference>
<dbReference type="GO" id="GO:0004489">
    <property type="term" value="F:methylenetetrahydrofolate reductase [NAD(P)H] activity"/>
    <property type="evidence" value="ECO:0007669"/>
    <property type="project" value="InterPro"/>
</dbReference>
<dbReference type="Pfam" id="PF02219">
    <property type="entry name" value="MTHFR"/>
    <property type="match status" value="1"/>
</dbReference>
<comment type="pathway">
    <text evidence="2">One-carbon metabolism; tetrahydrofolate interconversion.</text>
</comment>
<evidence type="ECO:0000256" key="1">
    <source>
        <dbReference type="ARBA" id="ARBA00001974"/>
    </source>
</evidence>
<protein>
    <submittedName>
        <fullName evidence="7">Uncharacterized protein</fullName>
    </submittedName>
</protein>
<evidence type="ECO:0000256" key="5">
    <source>
        <dbReference type="ARBA" id="ARBA00022827"/>
    </source>
</evidence>
<evidence type="ECO:0000256" key="3">
    <source>
        <dbReference type="ARBA" id="ARBA00006743"/>
    </source>
</evidence>
<dbReference type="AlphaFoldDB" id="A0A381PH35"/>
<dbReference type="UniPathway" id="UPA00193"/>
<keyword evidence="6" id="KW-0560">Oxidoreductase</keyword>
<accession>A0A381PH35</accession>
<dbReference type="PANTHER" id="PTHR45754:SF3">
    <property type="entry name" value="METHYLENETETRAHYDROFOLATE REDUCTASE (NADPH)"/>
    <property type="match status" value="1"/>
</dbReference>
<dbReference type="EMBL" id="UINC01000982">
    <property type="protein sequence ID" value="SUZ66326.1"/>
    <property type="molecule type" value="Genomic_DNA"/>
</dbReference>
<dbReference type="GO" id="GO:0035999">
    <property type="term" value="P:tetrahydrofolate interconversion"/>
    <property type="evidence" value="ECO:0007669"/>
    <property type="project" value="UniProtKB-UniPathway"/>
</dbReference>
<evidence type="ECO:0000256" key="4">
    <source>
        <dbReference type="ARBA" id="ARBA00022630"/>
    </source>
</evidence>
<evidence type="ECO:0000256" key="2">
    <source>
        <dbReference type="ARBA" id="ARBA00004777"/>
    </source>
</evidence>
<dbReference type="CDD" id="cd00537">
    <property type="entry name" value="MTHFR"/>
    <property type="match status" value="1"/>
</dbReference>
<comment type="similarity">
    <text evidence="3">Belongs to the methylenetetrahydrofolate reductase family.</text>
</comment>
<feature type="non-terminal residue" evidence="7">
    <location>
        <position position="200"/>
    </location>
</feature>
<proteinExistence type="inferred from homology"/>
<reference evidence="7" key="1">
    <citation type="submission" date="2018-05" db="EMBL/GenBank/DDBJ databases">
        <authorList>
            <person name="Lanie J.A."/>
            <person name="Ng W.-L."/>
            <person name="Kazmierczak K.M."/>
            <person name="Andrzejewski T.M."/>
            <person name="Davidsen T.M."/>
            <person name="Wayne K.J."/>
            <person name="Tettelin H."/>
            <person name="Glass J.I."/>
            <person name="Rusch D."/>
            <person name="Podicherti R."/>
            <person name="Tsui H.-C.T."/>
            <person name="Winkler M.E."/>
        </authorList>
    </citation>
    <scope>NUCLEOTIDE SEQUENCE</scope>
</reference>